<protein>
    <submittedName>
        <fullName evidence="2">Uncharacterized protein</fullName>
    </submittedName>
</protein>
<dbReference type="Proteomes" id="UP000604825">
    <property type="component" value="Unassembled WGS sequence"/>
</dbReference>
<gene>
    <name evidence="2" type="ORF">NCGR_LOCUS32576</name>
</gene>
<dbReference type="InterPro" id="IPR044201">
    <property type="entry name" value="DVR-like"/>
</dbReference>
<dbReference type="SUPFAM" id="SSF51735">
    <property type="entry name" value="NAD(P)-binding Rossmann-fold domains"/>
    <property type="match status" value="1"/>
</dbReference>
<dbReference type="PANTHER" id="PTHR47378:SF1">
    <property type="entry name" value="DIVINYL CHLOROPHYLLIDE A 8-VINYL-REDUCTASE, CHLOROPLASTIC"/>
    <property type="match status" value="1"/>
</dbReference>
<keyword evidence="1" id="KW-0560">Oxidoreductase</keyword>
<evidence type="ECO:0000256" key="1">
    <source>
        <dbReference type="ARBA" id="ARBA00023002"/>
    </source>
</evidence>
<dbReference type="PANTHER" id="PTHR47378">
    <property type="entry name" value="DIVINYL CHLOROPHYLLIDE A 8-VINYL-REDUCTASE, CHLOROPLASTIC"/>
    <property type="match status" value="1"/>
</dbReference>
<sequence length="136" mass="14643">MFGDGKLCTCKTISEEDLAAFIADCIYYEDKANKVLPIGGPLENGEMLFRLLGREPKFIKVPIQIMDAVIWVLEGLAKLFPGLEDAAEFGKIGRYHASESMHAAAGPGTGRSKVIGCSQRAARLHMQASRASSIAG</sequence>
<organism evidence="2 3">
    <name type="scientific">Miscanthus lutarioriparius</name>
    <dbReference type="NCBI Taxonomy" id="422564"/>
    <lineage>
        <taxon>Eukaryota</taxon>
        <taxon>Viridiplantae</taxon>
        <taxon>Streptophyta</taxon>
        <taxon>Embryophyta</taxon>
        <taxon>Tracheophyta</taxon>
        <taxon>Spermatophyta</taxon>
        <taxon>Magnoliopsida</taxon>
        <taxon>Liliopsida</taxon>
        <taxon>Poales</taxon>
        <taxon>Poaceae</taxon>
        <taxon>PACMAD clade</taxon>
        <taxon>Panicoideae</taxon>
        <taxon>Andropogonodae</taxon>
        <taxon>Andropogoneae</taxon>
        <taxon>Saccharinae</taxon>
        <taxon>Miscanthus</taxon>
    </lineage>
</organism>
<accession>A0A811PY00</accession>
<dbReference type="InterPro" id="IPR036291">
    <property type="entry name" value="NAD(P)-bd_dom_sf"/>
</dbReference>
<comment type="caution">
    <text evidence="2">The sequence shown here is derived from an EMBL/GenBank/DDBJ whole genome shotgun (WGS) entry which is preliminary data.</text>
</comment>
<dbReference type="AlphaFoldDB" id="A0A811PY00"/>
<dbReference type="OrthoDB" id="419598at2759"/>
<evidence type="ECO:0000313" key="2">
    <source>
        <dbReference type="EMBL" id="CAD6248444.1"/>
    </source>
</evidence>
<proteinExistence type="predicted"/>
<dbReference type="GO" id="GO:0016491">
    <property type="term" value="F:oxidoreductase activity"/>
    <property type="evidence" value="ECO:0007669"/>
    <property type="project" value="UniProtKB-KW"/>
</dbReference>
<keyword evidence="3" id="KW-1185">Reference proteome</keyword>
<evidence type="ECO:0000313" key="3">
    <source>
        <dbReference type="Proteomes" id="UP000604825"/>
    </source>
</evidence>
<name>A0A811PY00_9POAL</name>
<dbReference type="EMBL" id="CAJGYO010000007">
    <property type="protein sequence ID" value="CAD6248444.1"/>
    <property type="molecule type" value="Genomic_DNA"/>
</dbReference>
<reference evidence="2" key="1">
    <citation type="submission" date="2020-10" db="EMBL/GenBank/DDBJ databases">
        <authorList>
            <person name="Han B."/>
            <person name="Lu T."/>
            <person name="Zhao Q."/>
            <person name="Huang X."/>
            <person name="Zhao Y."/>
        </authorList>
    </citation>
    <scope>NUCLEOTIDE SEQUENCE</scope>
</reference>